<keyword evidence="3" id="KW-1185">Reference proteome</keyword>
<accession>A0ABU8NHC4</accession>
<feature type="transmembrane region" description="Helical" evidence="1">
    <location>
        <begin position="48"/>
        <end position="70"/>
    </location>
</feature>
<comment type="caution">
    <text evidence="2">The sequence shown here is derived from an EMBL/GenBank/DDBJ whole genome shotgun (WGS) entry which is preliminary data.</text>
</comment>
<evidence type="ECO:0000256" key="1">
    <source>
        <dbReference type="SAM" id="Phobius"/>
    </source>
</evidence>
<keyword evidence="1" id="KW-0472">Membrane</keyword>
<proteinExistence type="predicted"/>
<dbReference type="Pfam" id="PF18159">
    <property type="entry name" value="S_4TM"/>
    <property type="match status" value="1"/>
</dbReference>
<dbReference type="RefSeq" id="WP_337715411.1">
    <property type="nucleotide sequence ID" value="NZ_JBBEUB010000001.1"/>
</dbReference>
<keyword evidence="1" id="KW-1133">Transmembrane helix</keyword>
<dbReference type="EMBL" id="JBBEUB010000001">
    <property type="protein sequence ID" value="MEJ2901640.1"/>
    <property type="molecule type" value="Genomic_DNA"/>
</dbReference>
<name>A0ABU8NHC4_9SPHI</name>
<feature type="transmembrane region" description="Helical" evidence="1">
    <location>
        <begin position="76"/>
        <end position="95"/>
    </location>
</feature>
<gene>
    <name evidence="2" type="ORF">WAE58_04365</name>
</gene>
<reference evidence="2 3" key="1">
    <citation type="submission" date="2024-03" db="EMBL/GenBank/DDBJ databases">
        <title>Sequence of Lycoming College Course Isolates.</title>
        <authorList>
            <person name="Plotts O."/>
            <person name="Newman J."/>
        </authorList>
    </citation>
    <scope>NUCLEOTIDE SEQUENCE [LARGE SCALE GENOMIC DNA]</scope>
    <source>
        <strain evidence="2 3">CJB-3</strain>
    </source>
</reference>
<evidence type="ECO:0000313" key="3">
    <source>
        <dbReference type="Proteomes" id="UP001378956"/>
    </source>
</evidence>
<sequence length="317" mass="36483">MKNGLKFLAVTSLFMDSVGQHIVDTQNQQLHLKELCAQKQIYSDAKRYFYLQLIIAVPIPILIAVSQLFIDRDNHTFNWIFALYGVTASIAEIVIENYITKLKRIAATIQEQFDTAVLLIAWNNVLIKEREMPEIIHKYYAKHLKISDNIDRLYNWYSLKIRSIHSNAATLICQRTNCTYDFSIRQKFIFIIGAIGIITLITIVIAANAIGINVPIFFTNIALPILPVTLIIIKQYNLNAESIQNLVDLKELIEQELHDLNSETNVSPNIIRQIQDKIFTNRTNSPLMPNQLYDRLWGKLENEMNFAVETIISELDS</sequence>
<dbReference type="InterPro" id="IPR049920">
    <property type="entry name" value="IK1_05631-like"/>
</dbReference>
<dbReference type="Proteomes" id="UP001378956">
    <property type="component" value="Unassembled WGS sequence"/>
</dbReference>
<protein>
    <submittedName>
        <fullName evidence="2">S-4TM family putative pore-forming effector</fullName>
    </submittedName>
</protein>
<organism evidence="2 3">
    <name type="scientific">Pedobacter panaciterrae</name>
    <dbReference type="NCBI Taxonomy" id="363849"/>
    <lineage>
        <taxon>Bacteria</taxon>
        <taxon>Pseudomonadati</taxon>
        <taxon>Bacteroidota</taxon>
        <taxon>Sphingobacteriia</taxon>
        <taxon>Sphingobacteriales</taxon>
        <taxon>Sphingobacteriaceae</taxon>
        <taxon>Pedobacter</taxon>
    </lineage>
</organism>
<evidence type="ECO:0000313" key="2">
    <source>
        <dbReference type="EMBL" id="MEJ2901640.1"/>
    </source>
</evidence>
<feature type="transmembrane region" description="Helical" evidence="1">
    <location>
        <begin position="188"/>
        <end position="210"/>
    </location>
</feature>
<keyword evidence="1" id="KW-0812">Transmembrane</keyword>
<feature type="transmembrane region" description="Helical" evidence="1">
    <location>
        <begin position="216"/>
        <end position="233"/>
    </location>
</feature>